<reference evidence="1 2" key="2">
    <citation type="submission" date="2019-08" db="EMBL/GenBank/DDBJ databases">
        <title>Amycolatopsis acidicola sp. nov., isolated from peat swamp forest soil.</title>
        <authorList>
            <person name="Srisuk N."/>
        </authorList>
    </citation>
    <scope>NUCLEOTIDE SEQUENCE [LARGE SCALE GENOMIC DNA]</scope>
    <source>
        <strain evidence="1 2">TBRC 6029</strain>
    </source>
</reference>
<comment type="caution">
    <text evidence="1">The sequence shown here is derived from an EMBL/GenBank/DDBJ whole genome shotgun (WGS) entry which is preliminary data.</text>
</comment>
<dbReference type="EMBL" id="VJWX01000420">
    <property type="protein sequence ID" value="TVT30278.1"/>
    <property type="molecule type" value="Genomic_DNA"/>
</dbReference>
<dbReference type="AlphaFoldDB" id="A0A558B177"/>
<reference evidence="1 2" key="1">
    <citation type="submission" date="2019-07" db="EMBL/GenBank/DDBJ databases">
        <authorList>
            <person name="Duangmal K."/>
            <person name="Teo W.F.A."/>
        </authorList>
    </citation>
    <scope>NUCLEOTIDE SEQUENCE [LARGE SCALE GENOMIC DNA]</scope>
    <source>
        <strain evidence="1 2">TBRC 6029</strain>
    </source>
</reference>
<proteinExistence type="predicted"/>
<keyword evidence="2" id="KW-1185">Reference proteome</keyword>
<sequence length="141" mass="15424">MNTEVSSATTRMFVALMQQNDKVRDLVTEVLPQAFPWVRYLPAEDLRVFVLELVEELERADSLDNPVPVAHLLAAWRATAESYADPEYAAARRATGQGPGKVGRALTVEGPGPFTAVPGPESDGVVRQFPHDPVFVPAVRL</sequence>
<organism evidence="1 2">
    <name type="scientific">Amycolatopsis rhizosphaerae</name>
    <dbReference type="NCBI Taxonomy" id="2053003"/>
    <lineage>
        <taxon>Bacteria</taxon>
        <taxon>Bacillati</taxon>
        <taxon>Actinomycetota</taxon>
        <taxon>Actinomycetes</taxon>
        <taxon>Pseudonocardiales</taxon>
        <taxon>Pseudonocardiaceae</taxon>
        <taxon>Amycolatopsis</taxon>
    </lineage>
</organism>
<protein>
    <submittedName>
        <fullName evidence="1">Uncharacterized protein</fullName>
    </submittedName>
</protein>
<dbReference type="RefSeq" id="WP_144592090.1">
    <property type="nucleotide sequence ID" value="NZ_VJWX01000420.1"/>
</dbReference>
<dbReference type="OrthoDB" id="3378334at2"/>
<name>A0A558B177_9PSEU</name>
<evidence type="ECO:0000313" key="1">
    <source>
        <dbReference type="EMBL" id="TVT30278.1"/>
    </source>
</evidence>
<evidence type="ECO:0000313" key="2">
    <source>
        <dbReference type="Proteomes" id="UP000320011"/>
    </source>
</evidence>
<dbReference type="Proteomes" id="UP000320011">
    <property type="component" value="Unassembled WGS sequence"/>
</dbReference>
<gene>
    <name evidence="1" type="ORF">FNH05_29330</name>
</gene>
<accession>A0A558B177</accession>